<dbReference type="Gene3D" id="3.30.30.170">
    <property type="match status" value="1"/>
</dbReference>
<dbReference type="InterPro" id="IPR045196">
    <property type="entry name" value="IF2/IF5"/>
</dbReference>
<comment type="caution">
    <text evidence="5">The sequence shown here is derived from an EMBL/GenBank/DDBJ whole genome shotgun (WGS) entry which is preliminary data.</text>
</comment>
<accession>A0A397WNR1</accession>
<dbReference type="GO" id="GO:0003743">
    <property type="term" value="F:translation initiation factor activity"/>
    <property type="evidence" value="ECO:0007669"/>
    <property type="project" value="UniProtKB-KW"/>
</dbReference>
<dbReference type="InterPro" id="IPR002735">
    <property type="entry name" value="Transl_init_fac_IF2/IF5_dom"/>
</dbReference>
<evidence type="ECO:0000313" key="5">
    <source>
        <dbReference type="EMBL" id="RIB35541.1"/>
    </source>
</evidence>
<dbReference type="SUPFAM" id="SSF75689">
    <property type="entry name" value="Zinc-binding domain of translation initiation factor 2 beta"/>
    <property type="match status" value="1"/>
</dbReference>
<keyword evidence="3" id="KW-0648">Protein biosynthesis</keyword>
<dbReference type="PANTHER" id="PTHR23001">
    <property type="entry name" value="EUKARYOTIC TRANSLATION INITIATION FACTOR"/>
    <property type="match status" value="1"/>
</dbReference>
<comment type="similarity">
    <text evidence="1">Belongs to the eIF-2-beta/eIF-5 family.</text>
</comment>
<evidence type="ECO:0000256" key="2">
    <source>
        <dbReference type="ARBA" id="ARBA00022540"/>
    </source>
</evidence>
<evidence type="ECO:0000256" key="1">
    <source>
        <dbReference type="ARBA" id="ARBA00010397"/>
    </source>
</evidence>
<dbReference type="InterPro" id="IPR016189">
    <property type="entry name" value="Transl_init_fac_IF2/IF5_N"/>
</dbReference>
<dbReference type="Pfam" id="PF01873">
    <property type="entry name" value="eIF-5_eIF-2B"/>
    <property type="match status" value="1"/>
</dbReference>
<sequence length="140" mass="16336">MKSYLKLLDEAYKKLEEKGKVLKKGEGEIEIPLPKISYHGKFTYIENTKEILEKLRRDIKLLMKFLQKELNVGCKIENNIIIIQKKISIDIIKSKIDKFIENFVRCPICKKLDTVLVKKDRITFIKCEACGAESPVTYKI</sequence>
<keyword evidence="2 5" id="KW-0396">Initiation factor</keyword>
<evidence type="ECO:0000256" key="3">
    <source>
        <dbReference type="ARBA" id="ARBA00022917"/>
    </source>
</evidence>
<evidence type="ECO:0000313" key="6">
    <source>
        <dbReference type="Proteomes" id="UP000266622"/>
    </source>
</evidence>
<evidence type="ECO:0000259" key="4">
    <source>
        <dbReference type="SMART" id="SM00653"/>
    </source>
</evidence>
<organism evidence="5 6">
    <name type="scientific">Candidatus Nanoclepta minutus</name>
    <dbReference type="NCBI Taxonomy" id="1940235"/>
    <lineage>
        <taxon>Archaea</taxon>
        <taxon>Nanobdellota</taxon>
        <taxon>Candidatus Nanoclepta</taxon>
    </lineage>
</organism>
<dbReference type="Proteomes" id="UP000266622">
    <property type="component" value="Unassembled WGS sequence"/>
</dbReference>
<dbReference type="EMBL" id="MWMI01000001">
    <property type="protein sequence ID" value="RIB35541.1"/>
    <property type="molecule type" value="Genomic_DNA"/>
</dbReference>
<dbReference type="InterPro" id="IPR016190">
    <property type="entry name" value="Transl_init_fac_IF2/IF5_Zn-bd"/>
</dbReference>
<protein>
    <submittedName>
        <fullName evidence="5">Translation initiation factor IF-2 subunit beta</fullName>
    </submittedName>
</protein>
<dbReference type="AlphaFoldDB" id="A0A397WNR1"/>
<feature type="domain" description="Translation initiation factor IF2/IF5" evidence="4">
    <location>
        <begin position="26"/>
        <end position="133"/>
    </location>
</feature>
<gene>
    <name evidence="5" type="ORF">BXU00_00320</name>
</gene>
<dbReference type="SUPFAM" id="SSF100966">
    <property type="entry name" value="Translation initiation factor 2 beta, aIF2beta, N-terminal domain"/>
    <property type="match status" value="1"/>
</dbReference>
<proteinExistence type="inferred from homology"/>
<dbReference type="SMART" id="SM00653">
    <property type="entry name" value="eIF2B_5"/>
    <property type="match status" value="1"/>
</dbReference>
<name>A0A397WNR1_9ARCH</name>
<reference evidence="5 6" key="1">
    <citation type="journal article" date="2018" name="Syst. Appl. Microbiol.">
        <title>A new symbiotic nanoarchaeote (Candidatus Nanoclepta minutus) and its host (Zestosphaera tikiterensis gen. nov., sp. nov.) from a New Zealand hot spring.</title>
        <authorList>
            <person name="St John E."/>
            <person name="Liu Y."/>
            <person name="Podar M."/>
            <person name="Stott M.B."/>
            <person name="Meneghin J."/>
            <person name="Chen Z."/>
            <person name="Lagutin K."/>
            <person name="Mitchell K."/>
            <person name="Reysenbach A.L."/>
        </authorList>
    </citation>
    <scope>NUCLEOTIDE SEQUENCE [LARGE SCALE GENOMIC DNA]</scope>
    <source>
        <strain evidence="5">NZ3</strain>
    </source>
</reference>
<dbReference type="NCBIfam" id="NF003067">
    <property type="entry name" value="PRK03988.1"/>
    <property type="match status" value="1"/>
</dbReference>
<dbReference type="PANTHER" id="PTHR23001:SF3">
    <property type="entry name" value="EUKARYOTIC TRANSLATION INITIATION FACTOR 2 SUBUNIT 2"/>
    <property type="match status" value="1"/>
</dbReference>